<reference evidence="1" key="1">
    <citation type="submission" date="2021-08" db="EMBL/GenBank/DDBJ databases">
        <title>WGS assembly of Ceratopteris richardii.</title>
        <authorList>
            <person name="Marchant D.B."/>
            <person name="Chen G."/>
            <person name="Jenkins J."/>
            <person name="Shu S."/>
            <person name="Leebens-Mack J."/>
            <person name="Grimwood J."/>
            <person name="Schmutz J."/>
            <person name="Soltis P."/>
            <person name="Soltis D."/>
            <person name="Chen Z.-H."/>
        </authorList>
    </citation>
    <scope>NUCLEOTIDE SEQUENCE</scope>
    <source>
        <strain evidence="1">Whitten #5841</strain>
        <tissue evidence="1">Leaf</tissue>
    </source>
</reference>
<dbReference type="OrthoDB" id="2735833at2759"/>
<sequence length="174" mass="20263">MSQNLLLEPYDQVTERRDDFIKVGLSFFRISENEDEAVGEVKSWFVKVVNDEDILDDTKIDIDLCARIVAATGARIESFRTILYKENKVEGEIYIAVLRYPDRDTPFVKIYCIKLTACAICQRILTRETHSNGMTVEFVCRKYKPREGVWNALLRHIHQEEAVKQAEEMLVEDQ</sequence>
<dbReference type="Proteomes" id="UP000825935">
    <property type="component" value="Chromosome 15"/>
</dbReference>
<protein>
    <submittedName>
        <fullName evidence="1">Uncharacterized protein</fullName>
    </submittedName>
</protein>
<keyword evidence="2" id="KW-1185">Reference proteome</keyword>
<comment type="caution">
    <text evidence="1">The sequence shown here is derived from an EMBL/GenBank/DDBJ whole genome shotgun (WGS) entry which is preliminary data.</text>
</comment>
<organism evidence="1 2">
    <name type="scientific">Ceratopteris richardii</name>
    <name type="common">Triangle waterfern</name>
    <dbReference type="NCBI Taxonomy" id="49495"/>
    <lineage>
        <taxon>Eukaryota</taxon>
        <taxon>Viridiplantae</taxon>
        <taxon>Streptophyta</taxon>
        <taxon>Embryophyta</taxon>
        <taxon>Tracheophyta</taxon>
        <taxon>Polypodiopsida</taxon>
        <taxon>Polypodiidae</taxon>
        <taxon>Polypodiales</taxon>
        <taxon>Pteridineae</taxon>
        <taxon>Pteridaceae</taxon>
        <taxon>Parkerioideae</taxon>
        <taxon>Ceratopteris</taxon>
    </lineage>
</organism>
<name>A0A8T2T8E7_CERRI</name>
<evidence type="ECO:0000313" key="1">
    <source>
        <dbReference type="EMBL" id="KAH7404623.1"/>
    </source>
</evidence>
<proteinExistence type="predicted"/>
<evidence type="ECO:0000313" key="2">
    <source>
        <dbReference type="Proteomes" id="UP000825935"/>
    </source>
</evidence>
<dbReference type="AlphaFoldDB" id="A0A8T2T8E7"/>
<accession>A0A8T2T8E7</accession>
<gene>
    <name evidence="1" type="ORF">KP509_15G035000</name>
</gene>
<dbReference type="EMBL" id="CM035420">
    <property type="protein sequence ID" value="KAH7404623.1"/>
    <property type="molecule type" value="Genomic_DNA"/>
</dbReference>